<comment type="similarity">
    <text evidence="1">Belongs to the UPF0065 (bug) family.</text>
</comment>
<feature type="chain" id="PRO_5035320483" description="Tripartite tricarboxylate transporter substrate binding protein" evidence="2">
    <location>
        <begin position="23"/>
        <end position="322"/>
    </location>
</feature>
<dbReference type="InterPro" id="IPR042100">
    <property type="entry name" value="Bug_dom1"/>
</dbReference>
<accession>A0A8J2ZC26</accession>
<dbReference type="Gene3D" id="3.40.190.10">
    <property type="entry name" value="Periplasmic binding protein-like II"/>
    <property type="match status" value="1"/>
</dbReference>
<name>A0A8J2ZC26_9PROT</name>
<dbReference type="PANTHER" id="PTHR42928">
    <property type="entry name" value="TRICARBOXYLATE-BINDING PROTEIN"/>
    <property type="match status" value="1"/>
</dbReference>
<dbReference type="InterPro" id="IPR005064">
    <property type="entry name" value="BUG"/>
</dbReference>
<evidence type="ECO:0000313" key="4">
    <source>
        <dbReference type="Proteomes" id="UP000597507"/>
    </source>
</evidence>
<dbReference type="RefSeq" id="WP_229677994.1">
    <property type="nucleotide sequence ID" value="NZ_BMKS01000007.1"/>
</dbReference>
<feature type="signal peptide" evidence="2">
    <location>
        <begin position="1"/>
        <end position="22"/>
    </location>
</feature>
<evidence type="ECO:0000256" key="1">
    <source>
        <dbReference type="ARBA" id="ARBA00006987"/>
    </source>
</evidence>
<keyword evidence="2" id="KW-0732">Signal</keyword>
<keyword evidence="4" id="KW-1185">Reference proteome</keyword>
<dbReference type="PIRSF" id="PIRSF017082">
    <property type="entry name" value="YflP"/>
    <property type="match status" value="1"/>
</dbReference>
<dbReference type="Gene3D" id="3.40.190.150">
    <property type="entry name" value="Bordetella uptake gene, domain 1"/>
    <property type="match status" value="1"/>
</dbReference>
<dbReference type="SUPFAM" id="SSF53850">
    <property type="entry name" value="Periplasmic binding protein-like II"/>
    <property type="match status" value="1"/>
</dbReference>
<dbReference type="Proteomes" id="UP000597507">
    <property type="component" value="Unassembled WGS sequence"/>
</dbReference>
<comment type="caution">
    <text evidence="3">The sequence shown here is derived from an EMBL/GenBank/DDBJ whole genome shotgun (WGS) entry which is preliminary data.</text>
</comment>
<dbReference type="AlphaFoldDB" id="A0A8J2ZC26"/>
<evidence type="ECO:0000256" key="2">
    <source>
        <dbReference type="SAM" id="SignalP"/>
    </source>
</evidence>
<dbReference type="PANTHER" id="PTHR42928:SF5">
    <property type="entry name" value="BLR1237 PROTEIN"/>
    <property type="match status" value="1"/>
</dbReference>
<reference evidence="3 4" key="1">
    <citation type="journal article" date="2014" name="Int. J. Syst. Evol. Microbiol.">
        <title>Complete genome sequence of Corynebacterium casei LMG S-19264T (=DSM 44701T), isolated from a smear-ripened cheese.</title>
        <authorList>
            <consortium name="US DOE Joint Genome Institute (JGI-PGF)"/>
            <person name="Walter F."/>
            <person name="Albersmeier A."/>
            <person name="Kalinowski J."/>
            <person name="Ruckert C."/>
        </authorList>
    </citation>
    <scope>NUCLEOTIDE SEQUENCE [LARGE SCALE GENOMIC DNA]</scope>
    <source>
        <strain evidence="3 4">CGMCC 1.16330</strain>
    </source>
</reference>
<dbReference type="CDD" id="cd13578">
    <property type="entry name" value="PBP2_Bug27"/>
    <property type="match status" value="1"/>
</dbReference>
<sequence>MITRRLALGAAAAATLGRPAAAADPWPTRPVRIVVPFAPGGFTDIAARLLAAQLSPRLGQSVVIENRAGAAGIIGTEAVARSEPDGYTLVMGGVSTHAMNVTLYRRLPYDPQRDFAAVSGVANGPNILVVHPSLPVRDLAGLIALARERPGRLTYGSAGAGTSTHLAGELFRGMAGVDVLHVPFRSTSLATTALLGGQLDMMFDTLASALPHVRDGKLRALAVTSPRRIAALPDLPTMAETLPGFEVGVWTGLFAPVATPRPIVERIAAATRDALAAPGLVARFAELGVAPHPAGPDEYAAFMRAEIERWGAVIRRAGITAD</sequence>
<gene>
    <name evidence="3" type="ORF">GCM10010964_25660</name>
</gene>
<dbReference type="EMBL" id="BMKS01000007">
    <property type="protein sequence ID" value="GGG36649.1"/>
    <property type="molecule type" value="Genomic_DNA"/>
</dbReference>
<proteinExistence type="inferred from homology"/>
<organism evidence="3 4">
    <name type="scientific">Caldovatus sediminis</name>
    <dbReference type="NCBI Taxonomy" id="2041189"/>
    <lineage>
        <taxon>Bacteria</taxon>
        <taxon>Pseudomonadati</taxon>
        <taxon>Pseudomonadota</taxon>
        <taxon>Alphaproteobacteria</taxon>
        <taxon>Acetobacterales</taxon>
        <taxon>Roseomonadaceae</taxon>
        <taxon>Caldovatus</taxon>
    </lineage>
</organism>
<dbReference type="Pfam" id="PF03401">
    <property type="entry name" value="TctC"/>
    <property type="match status" value="1"/>
</dbReference>
<protein>
    <recommendedName>
        <fullName evidence="5">Tripartite tricarboxylate transporter substrate binding protein</fullName>
    </recommendedName>
</protein>
<evidence type="ECO:0008006" key="5">
    <source>
        <dbReference type="Google" id="ProtNLM"/>
    </source>
</evidence>
<evidence type="ECO:0000313" key="3">
    <source>
        <dbReference type="EMBL" id="GGG36649.1"/>
    </source>
</evidence>